<organism evidence="2 3">
    <name type="scientific">Vagococcus fessus</name>
    <dbReference type="NCBI Taxonomy" id="120370"/>
    <lineage>
        <taxon>Bacteria</taxon>
        <taxon>Bacillati</taxon>
        <taxon>Bacillota</taxon>
        <taxon>Bacilli</taxon>
        <taxon>Lactobacillales</taxon>
        <taxon>Enterococcaceae</taxon>
        <taxon>Vagococcus</taxon>
    </lineage>
</organism>
<keyword evidence="3" id="KW-1185">Reference proteome</keyword>
<dbReference type="RefSeq" id="WP_126832361.1">
    <property type="nucleotide sequence ID" value="NZ_CBCRYB010000005.1"/>
</dbReference>
<name>A0A430A592_9ENTE</name>
<dbReference type="Proteomes" id="UP000287101">
    <property type="component" value="Unassembled WGS sequence"/>
</dbReference>
<evidence type="ECO:0000313" key="3">
    <source>
        <dbReference type="Proteomes" id="UP000287101"/>
    </source>
</evidence>
<sequence length="410" mass="45999">MAYFRGLGTPSDEDILIESIIGRSMSSSYTGINALKNSDVLAGISIIAGDVASFPIVQKNKKGTIEDMGDLSYILNTKATTNAGARSWRFSMVVQSILNGNSYSRILKDSRGKVWGLEYFPPSEVLVEQDTETKELRYTFASDGKNIICEPEEVFHLKMFTSDTVFGRSPLLSLKEDIELQESGRNTLSKFFKTGTSSGILKMAQAKLSPEARKKVKKEFEEVQNGGGHSAIVLDSTMDYKQLEIDTNILQLINSNNYSTSQIAKCLRIPAYKLAVNSPNQSVEQLNRDYVNNDLTYYMDAFIEEANLKLMSDKERRRSVFDFDTSRLTDVDQETKIANITKKVKDGLITVNEGRQELGYERLDGEIYDKPVISLNYTFQDELINKQALKGGDDNDRDRSESIDTEPSSD</sequence>
<dbReference type="NCBIfam" id="TIGR01537">
    <property type="entry name" value="portal_HK97"/>
    <property type="match status" value="1"/>
</dbReference>
<gene>
    <name evidence="2" type="ORF">CBF31_09335</name>
</gene>
<dbReference type="OrthoDB" id="9765386at2"/>
<evidence type="ECO:0000313" key="2">
    <source>
        <dbReference type="EMBL" id="RSU01959.1"/>
    </source>
</evidence>
<evidence type="ECO:0000256" key="1">
    <source>
        <dbReference type="SAM" id="MobiDB-lite"/>
    </source>
</evidence>
<reference evidence="2 3" key="1">
    <citation type="submission" date="2017-05" db="EMBL/GenBank/DDBJ databases">
        <title>Vagococcus spp. assemblies.</title>
        <authorList>
            <person name="Gulvik C.A."/>
        </authorList>
    </citation>
    <scope>NUCLEOTIDE SEQUENCE [LARGE SCALE GENOMIC DNA]</scope>
    <source>
        <strain evidence="2 3">CCUG 41755</strain>
    </source>
</reference>
<dbReference type="InterPro" id="IPR006944">
    <property type="entry name" value="Phage/GTA_portal"/>
</dbReference>
<dbReference type="EMBL" id="NGJY01000004">
    <property type="protein sequence ID" value="RSU01959.1"/>
    <property type="molecule type" value="Genomic_DNA"/>
</dbReference>
<dbReference type="InterPro" id="IPR006427">
    <property type="entry name" value="Portal_HK97"/>
</dbReference>
<dbReference type="Pfam" id="PF04860">
    <property type="entry name" value="Phage_portal"/>
    <property type="match status" value="1"/>
</dbReference>
<comment type="caution">
    <text evidence="2">The sequence shown here is derived from an EMBL/GenBank/DDBJ whole genome shotgun (WGS) entry which is preliminary data.</text>
</comment>
<accession>A0A430A592</accession>
<dbReference type="AlphaFoldDB" id="A0A430A592"/>
<feature type="compositionally biased region" description="Basic and acidic residues" evidence="1">
    <location>
        <begin position="391"/>
        <end position="402"/>
    </location>
</feature>
<feature type="region of interest" description="Disordered" evidence="1">
    <location>
        <begin position="388"/>
        <end position="410"/>
    </location>
</feature>
<protein>
    <submittedName>
        <fullName evidence="2">Phage portal protein</fullName>
    </submittedName>
</protein>
<proteinExistence type="predicted"/>